<dbReference type="InterPro" id="IPR002925">
    <property type="entry name" value="Dienelactn_hydro"/>
</dbReference>
<evidence type="ECO:0000313" key="2">
    <source>
        <dbReference type="EMBL" id="CUS46667.1"/>
    </source>
</evidence>
<dbReference type="EMBL" id="CZQE01000385">
    <property type="protein sequence ID" value="CUS46667.1"/>
    <property type="molecule type" value="Genomic_DNA"/>
</dbReference>
<dbReference type="Gene3D" id="3.40.50.1820">
    <property type="entry name" value="alpha/beta hydrolase"/>
    <property type="match status" value="1"/>
</dbReference>
<dbReference type="InterPro" id="IPR050261">
    <property type="entry name" value="FrsA_esterase"/>
</dbReference>
<keyword evidence="2" id="KW-0378">Hydrolase</keyword>
<feature type="domain" description="Dienelactone hydrolase" evidence="1">
    <location>
        <begin position="18"/>
        <end position="238"/>
    </location>
</feature>
<dbReference type="SUPFAM" id="SSF53474">
    <property type="entry name" value="alpha/beta-Hydrolases"/>
    <property type="match status" value="1"/>
</dbReference>
<dbReference type="InterPro" id="IPR029058">
    <property type="entry name" value="AB_hydrolase_fold"/>
</dbReference>
<dbReference type="AlphaFoldDB" id="A0A160TQ99"/>
<dbReference type="PANTHER" id="PTHR22946">
    <property type="entry name" value="DIENELACTONE HYDROLASE DOMAIN-CONTAINING PROTEIN-RELATED"/>
    <property type="match status" value="1"/>
</dbReference>
<evidence type="ECO:0000259" key="1">
    <source>
        <dbReference type="Pfam" id="PF01738"/>
    </source>
</evidence>
<protein>
    <submittedName>
        <fullName evidence="2">Dienelactone hydrolase family protein</fullName>
    </submittedName>
</protein>
<organism evidence="2">
    <name type="scientific">hydrothermal vent metagenome</name>
    <dbReference type="NCBI Taxonomy" id="652676"/>
    <lineage>
        <taxon>unclassified sequences</taxon>
        <taxon>metagenomes</taxon>
        <taxon>ecological metagenomes</taxon>
    </lineage>
</organism>
<accession>A0A160TQ99</accession>
<sequence length="240" mass="26048">MAIVRQTLVYNGPGGPFEGVIAYEDEVRTLRPGVLVVPNVRGQKEADTFKAEALARLGYVGFACDVFGQGKRTTPESSDIGVYMNEMNADRAQLRDRLQASLDALKGFDRVDPAKTAAVGFCFGGKCVLDMARAGLDFLGGVSFHGVYDRPDYASTTPIGPKLLVCHGWEDPLAPPDAMVALGRELAEGRADWQIHAYGNAGHAFTDLAAKASTRPGVAYEERADRRSWEAMKDFLAELF</sequence>
<dbReference type="GO" id="GO:0016787">
    <property type="term" value="F:hydrolase activity"/>
    <property type="evidence" value="ECO:0007669"/>
    <property type="project" value="UniProtKB-KW"/>
</dbReference>
<reference evidence="2" key="1">
    <citation type="submission" date="2015-10" db="EMBL/GenBank/DDBJ databases">
        <authorList>
            <person name="Gilbert D.G."/>
        </authorList>
    </citation>
    <scope>NUCLEOTIDE SEQUENCE</scope>
</reference>
<proteinExistence type="predicted"/>
<dbReference type="PANTHER" id="PTHR22946:SF0">
    <property type="entry name" value="DIENELACTONE HYDROLASE DOMAIN-CONTAINING PROTEIN"/>
    <property type="match status" value="1"/>
</dbReference>
<dbReference type="Pfam" id="PF01738">
    <property type="entry name" value="DLH"/>
    <property type="match status" value="1"/>
</dbReference>
<gene>
    <name evidence="2" type="ORF">MGWOODY_Smn1781</name>
</gene>
<name>A0A160TQ99_9ZZZZ</name>